<reference evidence="4 5" key="1">
    <citation type="submission" date="2019-09" db="EMBL/GenBank/DDBJ databases">
        <authorList>
            <person name="Ou C."/>
        </authorList>
    </citation>
    <scope>NUCLEOTIDE SEQUENCE [LARGE SCALE GENOMIC DNA]</scope>
    <source>
        <strain evidence="4">S2</strain>
        <tissue evidence="4">Leaf</tissue>
    </source>
</reference>
<dbReference type="Pfam" id="PF08670">
    <property type="entry name" value="MEKHLA"/>
    <property type="match status" value="1"/>
</dbReference>
<dbReference type="EMBL" id="SMOL01000401">
    <property type="protein sequence ID" value="KAB2619308.1"/>
    <property type="molecule type" value="Genomic_DNA"/>
</dbReference>
<dbReference type="GO" id="GO:0003677">
    <property type="term" value="F:DNA binding"/>
    <property type="evidence" value="ECO:0007669"/>
    <property type="project" value="UniProtKB-KW"/>
</dbReference>
<sequence length="236" mass="26891">MAAVSPCSVSIIMASIDCFLRCISNLRLVDLRNTFTVPTTKRNKPSSAGGISENSRSSESHVMKSGSQPSIWFVWVRIMEALSLFLLLLEEVEYFCCPWTKPSYWDKSLEKRRPVIFENSSGGSGRSLSQVVKSTSQAALWQCQFLHSSFANQASLDMLETTLVALQDITLEKIFDDNGRKTLCSEFPQIMQQDYQICMSSMRRLISYERAVAWKELNEEETARCICFIFIRLSFI</sequence>
<dbReference type="OrthoDB" id="1926915at2759"/>
<gene>
    <name evidence="4" type="ORF">D8674_015177</name>
</gene>
<accession>A0A5N5GVI5</accession>
<name>A0A5N5GVI5_9ROSA</name>
<reference evidence="4 5" key="3">
    <citation type="submission" date="2019-11" db="EMBL/GenBank/DDBJ databases">
        <title>A de novo genome assembly of a pear dwarfing rootstock.</title>
        <authorList>
            <person name="Wang F."/>
            <person name="Wang J."/>
            <person name="Li S."/>
            <person name="Zhang Y."/>
            <person name="Fang M."/>
            <person name="Ma L."/>
            <person name="Zhao Y."/>
            <person name="Jiang S."/>
        </authorList>
    </citation>
    <scope>NUCLEOTIDE SEQUENCE [LARGE SCALE GENOMIC DNA]</scope>
    <source>
        <strain evidence="4">S2</strain>
        <tissue evidence="4">Leaf</tissue>
    </source>
</reference>
<dbReference type="PANTHER" id="PTHR45950">
    <property type="entry name" value="HOMEOBOX-LEUCINE ZIPPER PROTEIN ATHB-14"/>
    <property type="match status" value="1"/>
</dbReference>
<evidence type="ECO:0000313" key="5">
    <source>
        <dbReference type="Proteomes" id="UP000327157"/>
    </source>
</evidence>
<reference evidence="5" key="2">
    <citation type="submission" date="2019-10" db="EMBL/GenBank/DDBJ databases">
        <title>A de novo genome assembly of a pear dwarfing rootstock.</title>
        <authorList>
            <person name="Wang F."/>
            <person name="Wang J."/>
            <person name="Li S."/>
            <person name="Zhang Y."/>
            <person name="Fang M."/>
            <person name="Ma L."/>
            <person name="Zhao Y."/>
            <person name="Jiang S."/>
        </authorList>
    </citation>
    <scope>NUCLEOTIDE SEQUENCE [LARGE SCALE GENOMIC DNA]</scope>
</reference>
<dbReference type="InterPro" id="IPR013978">
    <property type="entry name" value="MEKHLA"/>
</dbReference>
<dbReference type="Proteomes" id="UP000327157">
    <property type="component" value="Chromosome 15"/>
</dbReference>
<keyword evidence="4" id="KW-0238">DNA-binding</keyword>
<protein>
    <submittedName>
        <fullName evidence="4">Homeobox-leucine zipper protein ATHB-15-like</fullName>
    </submittedName>
</protein>
<evidence type="ECO:0000313" key="4">
    <source>
        <dbReference type="EMBL" id="KAB2619308.1"/>
    </source>
</evidence>
<feature type="region of interest" description="Disordered" evidence="2">
    <location>
        <begin position="40"/>
        <end position="63"/>
    </location>
</feature>
<evidence type="ECO:0000256" key="1">
    <source>
        <dbReference type="ARBA" id="ARBA00023242"/>
    </source>
</evidence>
<keyword evidence="1" id="KW-0539">Nucleus</keyword>
<comment type="caution">
    <text evidence="4">The sequence shown here is derived from an EMBL/GenBank/DDBJ whole genome shotgun (WGS) entry which is preliminary data.</text>
</comment>
<keyword evidence="5" id="KW-1185">Reference proteome</keyword>
<keyword evidence="4" id="KW-0371">Homeobox</keyword>
<organism evidence="4 5">
    <name type="scientific">Pyrus ussuriensis x Pyrus communis</name>
    <dbReference type="NCBI Taxonomy" id="2448454"/>
    <lineage>
        <taxon>Eukaryota</taxon>
        <taxon>Viridiplantae</taxon>
        <taxon>Streptophyta</taxon>
        <taxon>Embryophyta</taxon>
        <taxon>Tracheophyta</taxon>
        <taxon>Spermatophyta</taxon>
        <taxon>Magnoliopsida</taxon>
        <taxon>eudicotyledons</taxon>
        <taxon>Gunneridae</taxon>
        <taxon>Pentapetalae</taxon>
        <taxon>rosids</taxon>
        <taxon>fabids</taxon>
        <taxon>Rosales</taxon>
        <taxon>Rosaceae</taxon>
        <taxon>Amygdaloideae</taxon>
        <taxon>Maleae</taxon>
        <taxon>Pyrus</taxon>
    </lineage>
</organism>
<evidence type="ECO:0000256" key="2">
    <source>
        <dbReference type="SAM" id="MobiDB-lite"/>
    </source>
</evidence>
<proteinExistence type="predicted"/>
<dbReference type="InterPro" id="IPR044830">
    <property type="entry name" value="HD-Zip_III"/>
</dbReference>
<feature type="domain" description="MEKHLA" evidence="3">
    <location>
        <begin position="149"/>
        <end position="234"/>
    </location>
</feature>
<evidence type="ECO:0000259" key="3">
    <source>
        <dbReference type="Pfam" id="PF08670"/>
    </source>
</evidence>
<dbReference type="AlphaFoldDB" id="A0A5N5GVI5"/>
<dbReference type="PANTHER" id="PTHR45950:SF6">
    <property type="entry name" value="HOMEOBOX-LEUCINE ZIPPER PROTEIN ATHB-8"/>
    <property type="match status" value="1"/>
</dbReference>
<dbReference type="GO" id="GO:0003700">
    <property type="term" value="F:DNA-binding transcription factor activity"/>
    <property type="evidence" value="ECO:0007669"/>
    <property type="project" value="InterPro"/>
</dbReference>